<keyword evidence="2" id="KW-0479">Metal-binding</keyword>
<dbReference type="SMART" id="SM00355">
    <property type="entry name" value="ZnF_C2H2"/>
    <property type="match status" value="10"/>
</dbReference>
<keyword evidence="8" id="KW-0175">Coiled coil</keyword>
<feature type="domain" description="C2H2-type" evidence="10">
    <location>
        <begin position="925"/>
        <end position="952"/>
    </location>
</feature>
<feature type="domain" description="C2H2-type" evidence="10">
    <location>
        <begin position="1038"/>
        <end position="1063"/>
    </location>
</feature>
<dbReference type="FunFam" id="3.30.160.60:FF:000446">
    <property type="entry name" value="Zinc finger protein"/>
    <property type="match status" value="1"/>
</dbReference>
<evidence type="ECO:0000256" key="7">
    <source>
        <dbReference type="PROSITE-ProRule" id="PRU00042"/>
    </source>
</evidence>
<feature type="compositionally biased region" description="Acidic residues" evidence="9">
    <location>
        <begin position="362"/>
        <end position="375"/>
    </location>
</feature>
<dbReference type="Gene3D" id="3.30.160.60">
    <property type="entry name" value="Classic Zinc Finger"/>
    <property type="match status" value="7"/>
</dbReference>
<evidence type="ECO:0000256" key="5">
    <source>
        <dbReference type="ARBA" id="ARBA00022833"/>
    </source>
</evidence>
<evidence type="ECO:0000313" key="13">
    <source>
        <dbReference type="RefSeq" id="XP_052130380.1"/>
    </source>
</evidence>
<evidence type="ECO:0000256" key="6">
    <source>
        <dbReference type="ARBA" id="ARBA00023242"/>
    </source>
</evidence>
<accession>A0A6J1S1Q2</accession>
<dbReference type="GO" id="GO:0008270">
    <property type="term" value="F:zinc ion binding"/>
    <property type="evidence" value="ECO:0007669"/>
    <property type="project" value="UniProtKB-KW"/>
</dbReference>
<dbReference type="GeneID" id="113203854"/>
<dbReference type="FunFam" id="3.30.160.60:FF:000624">
    <property type="entry name" value="zinc finger protein 697"/>
    <property type="match status" value="1"/>
</dbReference>
<keyword evidence="11" id="KW-1185">Reference proteome</keyword>
<feature type="coiled-coil region" evidence="8">
    <location>
        <begin position="515"/>
        <end position="542"/>
    </location>
</feature>
<dbReference type="PANTHER" id="PTHR24381:SF393">
    <property type="entry name" value="CHROMATIN-LINKED ADAPTOR FOR MSL PROTEINS, ISOFORM B"/>
    <property type="match status" value="1"/>
</dbReference>
<evidence type="ECO:0000256" key="9">
    <source>
        <dbReference type="SAM" id="MobiDB-lite"/>
    </source>
</evidence>
<feature type="region of interest" description="Disordered" evidence="9">
    <location>
        <begin position="348"/>
        <end position="376"/>
    </location>
</feature>
<evidence type="ECO:0000313" key="12">
    <source>
        <dbReference type="RefSeq" id="XP_026274548.1"/>
    </source>
</evidence>
<evidence type="ECO:0000256" key="3">
    <source>
        <dbReference type="ARBA" id="ARBA00022737"/>
    </source>
</evidence>
<feature type="domain" description="C2H2-type" evidence="10">
    <location>
        <begin position="895"/>
        <end position="923"/>
    </location>
</feature>
<feature type="domain" description="C2H2-type" evidence="10">
    <location>
        <begin position="981"/>
        <end position="1008"/>
    </location>
</feature>
<feature type="region of interest" description="Disordered" evidence="9">
    <location>
        <begin position="1088"/>
        <end position="1120"/>
    </location>
</feature>
<keyword evidence="4 7" id="KW-0863">Zinc-finger</keyword>
<dbReference type="Pfam" id="PF00096">
    <property type="entry name" value="zf-C2H2"/>
    <property type="match status" value="5"/>
</dbReference>
<dbReference type="PANTHER" id="PTHR24381">
    <property type="entry name" value="ZINC FINGER PROTEIN"/>
    <property type="match status" value="1"/>
</dbReference>
<dbReference type="RefSeq" id="XP_026274548.1">
    <property type="nucleotide sequence ID" value="XM_026418763.2"/>
</dbReference>
<dbReference type="RefSeq" id="XP_052130386.1">
    <property type="nucleotide sequence ID" value="XM_052274426.1"/>
</dbReference>
<evidence type="ECO:0000256" key="8">
    <source>
        <dbReference type="SAM" id="Coils"/>
    </source>
</evidence>
<dbReference type="PROSITE" id="PS50157">
    <property type="entry name" value="ZINC_FINGER_C2H2_2"/>
    <property type="match status" value="7"/>
</dbReference>
<name>A0A6J1S1Q2_FRAOC</name>
<evidence type="ECO:0000313" key="14">
    <source>
        <dbReference type="RefSeq" id="XP_052130386.1"/>
    </source>
</evidence>
<dbReference type="AlphaFoldDB" id="A0A6J1S1Q2"/>
<reference evidence="12 13" key="1">
    <citation type="submission" date="2025-04" db="UniProtKB">
        <authorList>
            <consortium name="RefSeq"/>
        </authorList>
    </citation>
    <scope>IDENTIFICATION</scope>
    <source>
        <tissue evidence="12 13">Whole organism</tissue>
    </source>
</reference>
<evidence type="ECO:0000256" key="2">
    <source>
        <dbReference type="ARBA" id="ARBA00022723"/>
    </source>
</evidence>
<organism evidence="11 12">
    <name type="scientific">Frankliniella occidentalis</name>
    <name type="common">Western flower thrips</name>
    <name type="synonym">Euthrips occidentalis</name>
    <dbReference type="NCBI Taxonomy" id="133901"/>
    <lineage>
        <taxon>Eukaryota</taxon>
        <taxon>Metazoa</taxon>
        <taxon>Ecdysozoa</taxon>
        <taxon>Arthropoda</taxon>
        <taxon>Hexapoda</taxon>
        <taxon>Insecta</taxon>
        <taxon>Pterygota</taxon>
        <taxon>Neoptera</taxon>
        <taxon>Paraneoptera</taxon>
        <taxon>Thysanoptera</taxon>
        <taxon>Terebrantia</taxon>
        <taxon>Thripoidea</taxon>
        <taxon>Thripidae</taxon>
        <taxon>Frankliniella</taxon>
    </lineage>
</organism>
<dbReference type="KEGG" id="foc:113203854"/>
<dbReference type="SUPFAM" id="SSF57667">
    <property type="entry name" value="beta-beta-alpha zinc fingers"/>
    <property type="match status" value="5"/>
</dbReference>
<dbReference type="RefSeq" id="XP_052130380.1">
    <property type="nucleotide sequence ID" value="XM_052274420.1"/>
</dbReference>
<dbReference type="Pfam" id="PF13912">
    <property type="entry name" value="zf-C2H2_6"/>
    <property type="match status" value="1"/>
</dbReference>
<protein>
    <submittedName>
        <fullName evidence="12 13">Uncharacterized protein LOC113203854</fullName>
    </submittedName>
</protein>
<keyword evidence="3" id="KW-0677">Repeat</keyword>
<dbReference type="InterPro" id="IPR013087">
    <property type="entry name" value="Znf_C2H2_type"/>
</dbReference>
<feature type="domain" description="C2H2-type" evidence="10">
    <location>
        <begin position="953"/>
        <end position="980"/>
    </location>
</feature>
<evidence type="ECO:0000313" key="11">
    <source>
        <dbReference type="Proteomes" id="UP000504606"/>
    </source>
</evidence>
<sequence length="1120" mass="124297">MEGTVADEQKKDLSGKDNSNWESEACGLIYKGGDCCLNSCVFTSDHYHCQGCGIGTAEVSQALAHVRTSQGCRKDSLVHYSASPVGMATDPTNSLYNAIYNGFTSQNSYSAPSFSSFGQMDSFQWHPTMSDKVAICSTQLSPCCSSNGGTYIPVESQLCSPISDLYSKVTAPIRDLVSLPAKSSGSAIDQPWFAAYNPQQIPKNGFKFSDQNPPPQISFILLDPSDQKHQEIGETSTNMPTNFCSKSDISGKDIHKESYCAYTSQPLPGMLSEDALFSLQLQDETLKQADLQQQSVSQILLSDVNLPGKNIPPVENMATTSRVDTHFTQEHFGQYMSSCSAYSSQIQDDNNLENQPSSAASDSDESDIIVEDTGDDLGSQMTESEIFIEDIKCSLLQGVEDENSSMRNSDVLRDKSGVVHPRQDIKSCGTLQETKMQAESQIKSCMSSYHTLLKCVVCEKSVSDGNPGSVLVQMNNQMPLTTSSHTPVLTKLNEVVAIEVTDFLDVNGKFMCQSCFKLVDTVDSLESKLESLKQDIAALIKTGSKPLIIRHNPCAKLAVDLLEPNQSTIMNVSSKVKGSSNSGVHELLQDSIIETSSAEKSVRNTEHGLGNNVEQRDYLLLSGRALSLANSIDKVSLSLGQHHPVELVVQGEPCVAQPPIHVTECNVPKISDVSPSHYQINSVDSILKERETISSHVGNYIASHGNQETVLSCTENRKQIYHLAPCEKTGIKLSKIRRSENPNMAELRAPHSSECTMENCHEILRLEQKLQENPQKILNTFEKYACNLCCETFASNDLLGNHQAKFPETDPSLCEVCGQLFHNQIQLDDHLFKIHYIYQKHCELCGVKVHHPCMYEVHMRDHPDGKVILSSTNADTFSVGVTLPTSSGFMEKNFAKCDSCDQAFSSLSYLENHIKTKHAPKKMLSKCDQCDRSYTKPSDLQAHRRSHSNAKNFECKICGRRYKSLGNLNHHAKTHDVKKPYTCEICSQGFIRKDFFETHINSHKDNKPYKCEKCNKGFLSKSYLQVHLKWHLDKIKKVTCPICHKTYSQRLNVHMRSHTGERPHPCIECPKRFITGSALRKHMKRIHKANTPEDACSGSEDSDPAPSDSDDRKSPLSCPE</sequence>
<dbReference type="OrthoDB" id="2956100at2759"/>
<evidence type="ECO:0000256" key="4">
    <source>
        <dbReference type="ARBA" id="ARBA00022771"/>
    </source>
</evidence>
<dbReference type="InterPro" id="IPR036236">
    <property type="entry name" value="Znf_C2H2_sf"/>
</dbReference>
<evidence type="ECO:0000259" key="10">
    <source>
        <dbReference type="PROSITE" id="PS50157"/>
    </source>
</evidence>
<dbReference type="GO" id="GO:0005634">
    <property type="term" value="C:nucleus"/>
    <property type="evidence" value="ECO:0007669"/>
    <property type="project" value="UniProtKB-SubCell"/>
</dbReference>
<proteinExistence type="predicted"/>
<feature type="domain" description="C2H2-type" evidence="10">
    <location>
        <begin position="1009"/>
        <end position="1036"/>
    </location>
</feature>
<keyword evidence="5" id="KW-0862">Zinc</keyword>
<feature type="domain" description="C2H2-type" evidence="10">
    <location>
        <begin position="1064"/>
        <end position="1092"/>
    </location>
</feature>
<gene>
    <name evidence="12 13 14" type="primary">LOC113203854</name>
</gene>
<dbReference type="PROSITE" id="PS00028">
    <property type="entry name" value="ZINC_FINGER_C2H2_1"/>
    <property type="match status" value="8"/>
</dbReference>
<dbReference type="GO" id="GO:0000977">
    <property type="term" value="F:RNA polymerase II transcription regulatory region sequence-specific DNA binding"/>
    <property type="evidence" value="ECO:0007669"/>
    <property type="project" value="TreeGrafter"/>
</dbReference>
<comment type="subcellular location">
    <subcellularLocation>
        <location evidence="1">Nucleus</location>
    </subcellularLocation>
</comment>
<dbReference type="Proteomes" id="UP000504606">
    <property type="component" value="Unplaced"/>
</dbReference>
<dbReference type="GO" id="GO:0000981">
    <property type="term" value="F:DNA-binding transcription factor activity, RNA polymerase II-specific"/>
    <property type="evidence" value="ECO:0007669"/>
    <property type="project" value="TreeGrafter"/>
</dbReference>
<evidence type="ECO:0000256" key="1">
    <source>
        <dbReference type="ARBA" id="ARBA00004123"/>
    </source>
</evidence>
<keyword evidence="6" id="KW-0539">Nucleus</keyword>